<dbReference type="GO" id="GO:0045944">
    <property type="term" value="P:positive regulation of transcription by RNA polymerase II"/>
    <property type="evidence" value="ECO:0007669"/>
    <property type="project" value="TreeGrafter"/>
</dbReference>
<dbReference type="PANTHER" id="PTHR37534">
    <property type="entry name" value="TRANSCRIPTIONAL ACTIVATOR PROTEIN UGA3"/>
    <property type="match status" value="1"/>
</dbReference>
<accession>A0A5N6ZGR1</accession>
<dbReference type="GO" id="GO:0005634">
    <property type="term" value="C:nucleus"/>
    <property type="evidence" value="ECO:0007669"/>
    <property type="project" value="UniProtKB-SubCell"/>
</dbReference>
<feature type="region of interest" description="Disordered" evidence="3">
    <location>
        <begin position="1"/>
        <end position="33"/>
    </location>
</feature>
<feature type="region of interest" description="Disordered" evidence="3">
    <location>
        <begin position="58"/>
        <end position="131"/>
    </location>
</feature>
<proteinExistence type="predicted"/>
<feature type="region of interest" description="Disordered" evidence="3">
    <location>
        <begin position="236"/>
        <end position="259"/>
    </location>
</feature>
<reference evidence="5" key="1">
    <citation type="submission" date="2019-04" db="EMBL/GenBank/DDBJ databases">
        <title>Friends and foes A comparative genomics studyof 23 Aspergillus species from section Flavi.</title>
        <authorList>
            <consortium name="DOE Joint Genome Institute"/>
            <person name="Kjaerbolling I."/>
            <person name="Vesth T."/>
            <person name="Frisvad J.C."/>
            <person name="Nybo J.L."/>
            <person name="Theobald S."/>
            <person name="Kildgaard S."/>
            <person name="Isbrandt T."/>
            <person name="Kuo A."/>
            <person name="Sato A."/>
            <person name="Lyhne E.K."/>
            <person name="Kogle M.E."/>
            <person name="Wiebenga A."/>
            <person name="Kun R.S."/>
            <person name="Lubbers R.J."/>
            <person name="Makela M.R."/>
            <person name="Barry K."/>
            <person name="Chovatia M."/>
            <person name="Clum A."/>
            <person name="Daum C."/>
            <person name="Haridas S."/>
            <person name="He G."/>
            <person name="LaButti K."/>
            <person name="Lipzen A."/>
            <person name="Mondo S."/>
            <person name="Riley R."/>
            <person name="Salamov A."/>
            <person name="Simmons B.A."/>
            <person name="Magnuson J.K."/>
            <person name="Henrissat B."/>
            <person name="Mortensen U.H."/>
            <person name="Larsen T.O."/>
            <person name="Devries R.P."/>
            <person name="Grigoriev I.V."/>
            <person name="Machida M."/>
            <person name="Baker S.E."/>
            <person name="Andersen M.R."/>
        </authorList>
    </citation>
    <scope>NUCLEOTIDE SEQUENCE [LARGE SCALE GENOMIC DNA]</scope>
    <source>
        <strain evidence="5">CBS 553.77</strain>
    </source>
</reference>
<dbReference type="InterPro" id="IPR021858">
    <property type="entry name" value="Fun_TF"/>
</dbReference>
<dbReference type="AlphaFoldDB" id="A0A5N6ZGR1"/>
<dbReference type="GO" id="GO:0000976">
    <property type="term" value="F:transcription cis-regulatory region binding"/>
    <property type="evidence" value="ECO:0007669"/>
    <property type="project" value="TreeGrafter"/>
</dbReference>
<evidence type="ECO:0000313" key="4">
    <source>
        <dbReference type="EMBL" id="KAE8356665.1"/>
    </source>
</evidence>
<dbReference type="GO" id="GO:0003700">
    <property type="term" value="F:DNA-binding transcription factor activity"/>
    <property type="evidence" value="ECO:0007669"/>
    <property type="project" value="TreeGrafter"/>
</dbReference>
<dbReference type="EMBL" id="ML739036">
    <property type="protein sequence ID" value="KAE8356665.1"/>
    <property type="molecule type" value="Genomic_DNA"/>
</dbReference>
<evidence type="ECO:0000256" key="3">
    <source>
        <dbReference type="SAM" id="MobiDB-lite"/>
    </source>
</evidence>
<dbReference type="Pfam" id="PF11951">
    <property type="entry name" value="Fungal_trans_2"/>
    <property type="match status" value="1"/>
</dbReference>
<gene>
    <name evidence="4" type="ORF">BDV28DRAFT_144990</name>
</gene>
<protein>
    <submittedName>
        <fullName evidence="4">Fungal-specific transcription factor domain-containing protein</fullName>
    </submittedName>
</protein>
<keyword evidence="5" id="KW-1185">Reference proteome</keyword>
<keyword evidence="2" id="KW-0539">Nucleus</keyword>
<evidence type="ECO:0000256" key="1">
    <source>
        <dbReference type="ARBA" id="ARBA00004123"/>
    </source>
</evidence>
<dbReference type="Proteomes" id="UP000327118">
    <property type="component" value="Unassembled WGS sequence"/>
</dbReference>
<comment type="subcellular location">
    <subcellularLocation>
        <location evidence="1">Nucleus</location>
    </subcellularLocation>
</comment>
<evidence type="ECO:0000313" key="5">
    <source>
        <dbReference type="Proteomes" id="UP000327118"/>
    </source>
</evidence>
<evidence type="ECO:0000256" key="2">
    <source>
        <dbReference type="ARBA" id="ARBA00023242"/>
    </source>
</evidence>
<organism evidence="4 5">
    <name type="scientific">Aspergillus coremiiformis</name>
    <dbReference type="NCBI Taxonomy" id="138285"/>
    <lineage>
        <taxon>Eukaryota</taxon>
        <taxon>Fungi</taxon>
        <taxon>Dikarya</taxon>
        <taxon>Ascomycota</taxon>
        <taxon>Pezizomycotina</taxon>
        <taxon>Eurotiomycetes</taxon>
        <taxon>Eurotiomycetidae</taxon>
        <taxon>Eurotiales</taxon>
        <taxon>Aspergillaceae</taxon>
        <taxon>Aspergillus</taxon>
        <taxon>Aspergillus subgen. Circumdati</taxon>
    </lineage>
</organism>
<dbReference type="PANTHER" id="PTHR37534:SF43">
    <property type="entry name" value="FINGER DOMAIN PROTEIN, PUTATIVE (AFU_ORTHOLOGUE AFUA_1G01850)-RELATED"/>
    <property type="match status" value="1"/>
</dbReference>
<name>A0A5N6ZGR1_9EURO</name>
<dbReference type="OrthoDB" id="5229455at2759"/>
<sequence length="672" mass="74704">MVSREAIPSYPSSMSHSLDDFSYPSPADTGSSIGSLVPFTFSPTTTSQLNSFLQHSADIPDQPLSHSSPEQGDVRDDGSHRSQYVSPADVSSAYAAYESQSPSDLHEAISPHSKNPQLFASHGEGQDAESMATGVVSSTDDFFSKITNSPVLSENRPQVHPHESVTAGHVRFMGVDYEIDVSSGLSSAKRKWHAYLTSVTDNYGLDCGHSDLDLNRNDDHSAIDINYALDLISSQSESSPTASKDRVDDPSSLDSTQNNLDGTRYAYYASPVPINIPRYLSPLPPSLLQTPINLMYFHHFINHTAKLLVPHDCVDNPFVSVLPSMVIEDSNLLNLMLAYSASHRARYLEHPEPATRIAHWVSSVFPALRVALEDPHEKVTDSHLAAAIMLLSLKIISPSTFEVPIPWQSHLKLARELFLARKEQMAYPGNRIGAFLARWLGYLDIFGTLSCRHTEPPLLEYYALISTCCSIEGLDELCVDCFTGFTPQTGLFLTRLGKLVHQCDNERFDEMGMWISGWKPSANIVLEAQELITDLEILRARTHTSSKHFQESGSTDIIASDKAFYYAGLLHLHRRVLGTSPFSTTVQEALNELMKALAEIRPGESAEIGTLFPLFTAGCETHNAEQRMDIQERFEVLEKTGMKQMQHARKLMQRCWDEELPWVALTRGEFLG</sequence>